<evidence type="ECO:0000313" key="1">
    <source>
        <dbReference type="EMBL" id="KAJ8762419.1"/>
    </source>
</evidence>
<protein>
    <submittedName>
        <fullName evidence="1">Uncharacterized protein</fullName>
    </submittedName>
</protein>
<dbReference type="Proteomes" id="UP001159364">
    <property type="component" value="Linkage Group LG06"/>
</dbReference>
<gene>
    <name evidence="1" type="ORF">K2173_007858</name>
</gene>
<sequence>MVISLLYDGGETAIPVSIQSSIPYETLDNEWEVFPTSRTKCGVFLVQFHNGETT</sequence>
<proteinExistence type="predicted"/>
<keyword evidence="2" id="KW-1185">Reference proteome</keyword>
<reference evidence="1 2" key="1">
    <citation type="submission" date="2021-09" db="EMBL/GenBank/DDBJ databases">
        <title>Genomic insights and catalytic innovation underlie evolution of tropane alkaloids biosynthesis.</title>
        <authorList>
            <person name="Wang Y.-J."/>
            <person name="Tian T."/>
            <person name="Huang J.-P."/>
            <person name="Huang S.-X."/>
        </authorList>
    </citation>
    <scope>NUCLEOTIDE SEQUENCE [LARGE SCALE GENOMIC DNA]</scope>
    <source>
        <strain evidence="1">KIB-2018</strain>
        <tissue evidence="1">Leaf</tissue>
    </source>
</reference>
<accession>A0AAV8T8L8</accession>
<dbReference type="AlphaFoldDB" id="A0AAV8T8L8"/>
<comment type="caution">
    <text evidence="1">The sequence shown here is derived from an EMBL/GenBank/DDBJ whole genome shotgun (WGS) entry which is preliminary data.</text>
</comment>
<evidence type="ECO:0000313" key="2">
    <source>
        <dbReference type="Proteomes" id="UP001159364"/>
    </source>
</evidence>
<organism evidence="1 2">
    <name type="scientific">Erythroxylum novogranatense</name>
    <dbReference type="NCBI Taxonomy" id="1862640"/>
    <lineage>
        <taxon>Eukaryota</taxon>
        <taxon>Viridiplantae</taxon>
        <taxon>Streptophyta</taxon>
        <taxon>Embryophyta</taxon>
        <taxon>Tracheophyta</taxon>
        <taxon>Spermatophyta</taxon>
        <taxon>Magnoliopsida</taxon>
        <taxon>eudicotyledons</taxon>
        <taxon>Gunneridae</taxon>
        <taxon>Pentapetalae</taxon>
        <taxon>rosids</taxon>
        <taxon>fabids</taxon>
        <taxon>Malpighiales</taxon>
        <taxon>Erythroxylaceae</taxon>
        <taxon>Erythroxylum</taxon>
    </lineage>
</organism>
<dbReference type="EMBL" id="JAIWQS010000006">
    <property type="protein sequence ID" value="KAJ8762419.1"/>
    <property type="molecule type" value="Genomic_DNA"/>
</dbReference>
<name>A0AAV8T8L8_9ROSI</name>